<dbReference type="EMBL" id="JAIXMP010000051">
    <property type="protein sequence ID" value="KAI9245570.1"/>
    <property type="molecule type" value="Genomic_DNA"/>
</dbReference>
<feature type="domain" description="Chromo" evidence="3">
    <location>
        <begin position="1"/>
        <end position="59"/>
    </location>
</feature>
<feature type="non-terminal residue" evidence="4">
    <location>
        <position position="1"/>
    </location>
</feature>
<protein>
    <recommendedName>
        <fullName evidence="3">Chromo domain-containing protein</fullName>
    </recommendedName>
</protein>
<dbReference type="SMART" id="SM00298">
    <property type="entry name" value="CHROMO"/>
    <property type="match status" value="1"/>
</dbReference>
<dbReference type="PROSITE" id="PS50013">
    <property type="entry name" value="CHROMO_2"/>
    <property type="match status" value="1"/>
</dbReference>
<reference evidence="4" key="2">
    <citation type="submission" date="2023-02" db="EMBL/GenBank/DDBJ databases">
        <authorList>
            <consortium name="DOE Joint Genome Institute"/>
            <person name="Mondo S.J."/>
            <person name="Chang Y."/>
            <person name="Wang Y."/>
            <person name="Ahrendt S."/>
            <person name="Andreopoulos W."/>
            <person name="Barry K."/>
            <person name="Beard J."/>
            <person name="Benny G.L."/>
            <person name="Blankenship S."/>
            <person name="Bonito G."/>
            <person name="Cuomo C."/>
            <person name="Desiro A."/>
            <person name="Gervers K.A."/>
            <person name="Hundley H."/>
            <person name="Kuo A."/>
            <person name="LaButti K."/>
            <person name="Lang B.F."/>
            <person name="Lipzen A."/>
            <person name="O'Donnell K."/>
            <person name="Pangilinan J."/>
            <person name="Reynolds N."/>
            <person name="Sandor L."/>
            <person name="Smith M.W."/>
            <person name="Tsang A."/>
            <person name="Grigoriev I.V."/>
            <person name="Stajich J.E."/>
            <person name="Spatafora J.W."/>
        </authorList>
    </citation>
    <scope>NUCLEOTIDE SEQUENCE</scope>
    <source>
        <strain evidence="4">RSA 2281</strain>
    </source>
</reference>
<dbReference type="InterPro" id="IPR000953">
    <property type="entry name" value="Chromo/chromo_shadow_dom"/>
</dbReference>
<keyword evidence="2" id="KW-0539">Nucleus</keyword>
<dbReference type="Proteomes" id="UP001209540">
    <property type="component" value="Unassembled WGS sequence"/>
</dbReference>
<dbReference type="InterPro" id="IPR016197">
    <property type="entry name" value="Chromo-like_dom_sf"/>
</dbReference>
<dbReference type="SUPFAM" id="SSF54160">
    <property type="entry name" value="Chromo domain-like"/>
    <property type="match status" value="1"/>
</dbReference>
<comment type="subcellular location">
    <subcellularLocation>
        <location evidence="1">Nucleus</location>
    </subcellularLocation>
</comment>
<accession>A0AAD5P7U2</accession>
<evidence type="ECO:0000256" key="2">
    <source>
        <dbReference type="ARBA" id="ARBA00023242"/>
    </source>
</evidence>
<keyword evidence="5" id="KW-1185">Reference proteome</keyword>
<dbReference type="InterPro" id="IPR023780">
    <property type="entry name" value="Chromo_domain"/>
</dbReference>
<sequence>YEIEKIVEHKIDNGEYKFLIKWKNYEENDNTWIDISSFNEKDILKDYLNSKSILVSNINC</sequence>
<evidence type="ECO:0000259" key="3">
    <source>
        <dbReference type="PROSITE" id="PS50013"/>
    </source>
</evidence>
<reference evidence="4" key="1">
    <citation type="journal article" date="2022" name="IScience">
        <title>Evolution of zygomycete secretomes and the origins of terrestrial fungal ecologies.</title>
        <authorList>
            <person name="Chang Y."/>
            <person name="Wang Y."/>
            <person name="Mondo S."/>
            <person name="Ahrendt S."/>
            <person name="Andreopoulos W."/>
            <person name="Barry K."/>
            <person name="Beard J."/>
            <person name="Benny G.L."/>
            <person name="Blankenship S."/>
            <person name="Bonito G."/>
            <person name="Cuomo C."/>
            <person name="Desiro A."/>
            <person name="Gervers K.A."/>
            <person name="Hundley H."/>
            <person name="Kuo A."/>
            <person name="LaButti K."/>
            <person name="Lang B.F."/>
            <person name="Lipzen A."/>
            <person name="O'Donnell K."/>
            <person name="Pangilinan J."/>
            <person name="Reynolds N."/>
            <person name="Sandor L."/>
            <person name="Smith M.E."/>
            <person name="Tsang A."/>
            <person name="Grigoriev I.V."/>
            <person name="Stajich J.E."/>
            <person name="Spatafora J.W."/>
        </authorList>
    </citation>
    <scope>NUCLEOTIDE SEQUENCE</scope>
    <source>
        <strain evidence="4">RSA 2281</strain>
    </source>
</reference>
<proteinExistence type="predicted"/>
<name>A0AAD5P7U2_9FUNG</name>
<dbReference type="InterPro" id="IPR051219">
    <property type="entry name" value="Heterochromatin_chromo-domain"/>
</dbReference>
<dbReference type="AlphaFoldDB" id="A0AAD5P7U2"/>
<dbReference type="Gene3D" id="2.40.50.40">
    <property type="match status" value="1"/>
</dbReference>
<evidence type="ECO:0000313" key="5">
    <source>
        <dbReference type="Proteomes" id="UP001209540"/>
    </source>
</evidence>
<gene>
    <name evidence="4" type="ORF">BDA99DRAFT_447811</name>
</gene>
<organism evidence="4 5">
    <name type="scientific">Phascolomyces articulosus</name>
    <dbReference type="NCBI Taxonomy" id="60185"/>
    <lineage>
        <taxon>Eukaryota</taxon>
        <taxon>Fungi</taxon>
        <taxon>Fungi incertae sedis</taxon>
        <taxon>Mucoromycota</taxon>
        <taxon>Mucoromycotina</taxon>
        <taxon>Mucoromycetes</taxon>
        <taxon>Mucorales</taxon>
        <taxon>Lichtheimiaceae</taxon>
        <taxon>Phascolomyces</taxon>
    </lineage>
</organism>
<dbReference type="Pfam" id="PF00385">
    <property type="entry name" value="Chromo"/>
    <property type="match status" value="1"/>
</dbReference>
<dbReference type="GO" id="GO:0005634">
    <property type="term" value="C:nucleus"/>
    <property type="evidence" value="ECO:0007669"/>
    <property type="project" value="UniProtKB-SubCell"/>
</dbReference>
<comment type="caution">
    <text evidence="4">The sequence shown here is derived from an EMBL/GenBank/DDBJ whole genome shotgun (WGS) entry which is preliminary data.</text>
</comment>
<dbReference type="PANTHER" id="PTHR22812">
    <property type="entry name" value="CHROMOBOX PROTEIN"/>
    <property type="match status" value="1"/>
</dbReference>
<evidence type="ECO:0000256" key="1">
    <source>
        <dbReference type="ARBA" id="ARBA00004123"/>
    </source>
</evidence>
<evidence type="ECO:0000313" key="4">
    <source>
        <dbReference type="EMBL" id="KAI9245570.1"/>
    </source>
</evidence>